<gene>
    <name evidence="1" type="ORF">PHYPA_021717</name>
</gene>
<reference evidence="1 3" key="1">
    <citation type="journal article" date="2008" name="Science">
        <title>The Physcomitrella genome reveals evolutionary insights into the conquest of land by plants.</title>
        <authorList>
            <person name="Rensing S."/>
            <person name="Lang D."/>
            <person name="Zimmer A."/>
            <person name="Terry A."/>
            <person name="Salamov A."/>
            <person name="Shapiro H."/>
            <person name="Nishiyama T."/>
            <person name="Perroud P.-F."/>
            <person name="Lindquist E."/>
            <person name="Kamisugi Y."/>
            <person name="Tanahashi T."/>
            <person name="Sakakibara K."/>
            <person name="Fujita T."/>
            <person name="Oishi K."/>
            <person name="Shin-I T."/>
            <person name="Kuroki Y."/>
            <person name="Toyoda A."/>
            <person name="Suzuki Y."/>
            <person name="Hashimoto A."/>
            <person name="Yamaguchi K."/>
            <person name="Sugano A."/>
            <person name="Kohara Y."/>
            <person name="Fujiyama A."/>
            <person name="Anterola A."/>
            <person name="Aoki S."/>
            <person name="Ashton N."/>
            <person name="Barbazuk W.B."/>
            <person name="Barker E."/>
            <person name="Bennetzen J."/>
            <person name="Bezanilla M."/>
            <person name="Blankenship R."/>
            <person name="Cho S.H."/>
            <person name="Dutcher S."/>
            <person name="Estelle M."/>
            <person name="Fawcett J.A."/>
            <person name="Gundlach H."/>
            <person name="Hanada K."/>
            <person name="Heyl A."/>
            <person name="Hicks K.A."/>
            <person name="Hugh J."/>
            <person name="Lohr M."/>
            <person name="Mayer K."/>
            <person name="Melkozernov A."/>
            <person name="Murata T."/>
            <person name="Nelson D."/>
            <person name="Pils B."/>
            <person name="Prigge M."/>
            <person name="Reiss B."/>
            <person name="Renner T."/>
            <person name="Rombauts S."/>
            <person name="Rushton P."/>
            <person name="Sanderfoot A."/>
            <person name="Schween G."/>
            <person name="Shiu S.-H."/>
            <person name="Stueber K."/>
            <person name="Theodoulou F.L."/>
            <person name="Tu H."/>
            <person name="Van de Peer Y."/>
            <person name="Verrier P.J."/>
            <person name="Waters E."/>
            <person name="Wood A."/>
            <person name="Yang L."/>
            <person name="Cove D."/>
            <person name="Cuming A."/>
            <person name="Hasebe M."/>
            <person name="Lucas S."/>
            <person name="Mishler D.B."/>
            <person name="Reski R."/>
            <person name="Grigoriev I."/>
            <person name="Quatrano R.S."/>
            <person name="Boore J.L."/>
        </authorList>
    </citation>
    <scope>NUCLEOTIDE SEQUENCE [LARGE SCALE GENOMIC DNA]</scope>
    <source>
        <strain evidence="2 3">cv. Gransden 2004</strain>
    </source>
</reference>
<organism evidence="1">
    <name type="scientific">Physcomitrium patens</name>
    <name type="common">Spreading-leaved earth moss</name>
    <name type="synonym">Physcomitrella patens</name>
    <dbReference type="NCBI Taxonomy" id="3218"/>
    <lineage>
        <taxon>Eukaryota</taxon>
        <taxon>Viridiplantae</taxon>
        <taxon>Streptophyta</taxon>
        <taxon>Embryophyta</taxon>
        <taxon>Bryophyta</taxon>
        <taxon>Bryophytina</taxon>
        <taxon>Bryopsida</taxon>
        <taxon>Funariidae</taxon>
        <taxon>Funariales</taxon>
        <taxon>Funariaceae</taxon>
        <taxon>Physcomitrium</taxon>
    </lineage>
</organism>
<dbReference type="EMBL" id="ABEU02000017">
    <property type="protein sequence ID" value="PNR35867.1"/>
    <property type="molecule type" value="Genomic_DNA"/>
</dbReference>
<proteinExistence type="predicted"/>
<sequence length="46" mass="5191">MICFTGTVFEYRLLRYIKKGYMVPSLNGVNISSSTMLRSLTSANRA</sequence>
<dbReference type="InParanoid" id="A0A2K1J2W2"/>
<dbReference type="Gramene" id="Pp3c17_6270V3.1">
    <property type="protein sequence ID" value="Pp3c17_6270V3.1"/>
    <property type="gene ID" value="Pp3c17_6270"/>
</dbReference>
<reference evidence="2" key="3">
    <citation type="submission" date="2020-12" db="UniProtKB">
        <authorList>
            <consortium name="EnsemblPlants"/>
        </authorList>
    </citation>
    <scope>IDENTIFICATION</scope>
</reference>
<name>A0A2K1J2W2_PHYPA</name>
<accession>A0A2K1J2W2</accession>
<dbReference type="AlphaFoldDB" id="A0A2K1J2W2"/>
<evidence type="ECO:0000313" key="1">
    <source>
        <dbReference type="EMBL" id="PNR35867.1"/>
    </source>
</evidence>
<evidence type="ECO:0000313" key="2">
    <source>
        <dbReference type="EnsemblPlants" id="Pp3c17_6270V3.1"/>
    </source>
</evidence>
<reference evidence="1 3" key="2">
    <citation type="journal article" date="2018" name="Plant J.">
        <title>The Physcomitrella patens chromosome-scale assembly reveals moss genome structure and evolution.</title>
        <authorList>
            <person name="Lang D."/>
            <person name="Ullrich K.K."/>
            <person name="Murat F."/>
            <person name="Fuchs J."/>
            <person name="Jenkins J."/>
            <person name="Haas F.B."/>
            <person name="Piednoel M."/>
            <person name="Gundlach H."/>
            <person name="Van Bel M."/>
            <person name="Meyberg R."/>
            <person name="Vives C."/>
            <person name="Morata J."/>
            <person name="Symeonidi A."/>
            <person name="Hiss M."/>
            <person name="Muchero W."/>
            <person name="Kamisugi Y."/>
            <person name="Saleh O."/>
            <person name="Blanc G."/>
            <person name="Decker E.L."/>
            <person name="van Gessel N."/>
            <person name="Grimwood J."/>
            <person name="Hayes R.D."/>
            <person name="Graham S.W."/>
            <person name="Gunter L.E."/>
            <person name="McDaniel S.F."/>
            <person name="Hoernstein S.N.W."/>
            <person name="Larsson A."/>
            <person name="Li F.W."/>
            <person name="Perroud P.F."/>
            <person name="Phillips J."/>
            <person name="Ranjan P."/>
            <person name="Rokshar D.S."/>
            <person name="Rothfels C.J."/>
            <person name="Schneider L."/>
            <person name="Shu S."/>
            <person name="Stevenson D.W."/>
            <person name="Thummler F."/>
            <person name="Tillich M."/>
            <person name="Villarreal Aguilar J.C."/>
            <person name="Widiez T."/>
            <person name="Wong G.K."/>
            <person name="Wymore A."/>
            <person name="Zhang Y."/>
            <person name="Zimmer A.D."/>
            <person name="Quatrano R.S."/>
            <person name="Mayer K.F.X."/>
            <person name="Goodstein D."/>
            <person name="Casacuberta J.M."/>
            <person name="Vandepoele K."/>
            <person name="Reski R."/>
            <person name="Cuming A.C."/>
            <person name="Tuskan G.A."/>
            <person name="Maumus F."/>
            <person name="Salse J."/>
            <person name="Schmutz J."/>
            <person name="Rensing S.A."/>
        </authorList>
    </citation>
    <scope>NUCLEOTIDE SEQUENCE [LARGE SCALE GENOMIC DNA]</scope>
    <source>
        <strain evidence="2 3">cv. Gransden 2004</strain>
    </source>
</reference>
<dbReference type="EnsemblPlants" id="Pp3c17_6270V3.1">
    <property type="protein sequence ID" value="Pp3c17_6270V3.1"/>
    <property type="gene ID" value="Pp3c17_6270"/>
</dbReference>
<protein>
    <submittedName>
        <fullName evidence="1 2">Uncharacterized protein</fullName>
    </submittedName>
</protein>
<dbReference type="Proteomes" id="UP000006727">
    <property type="component" value="Chromosome 17"/>
</dbReference>
<evidence type="ECO:0000313" key="3">
    <source>
        <dbReference type="Proteomes" id="UP000006727"/>
    </source>
</evidence>
<keyword evidence="3" id="KW-1185">Reference proteome</keyword>